<evidence type="ECO:0000256" key="1">
    <source>
        <dbReference type="SAM" id="MobiDB-lite"/>
    </source>
</evidence>
<comment type="caution">
    <text evidence="2">The sequence shown here is derived from an EMBL/GenBank/DDBJ whole genome shotgun (WGS) entry which is preliminary data.</text>
</comment>
<evidence type="ECO:0000313" key="2">
    <source>
        <dbReference type="EMBL" id="GEC99068.1"/>
    </source>
</evidence>
<evidence type="ECO:0000313" key="3">
    <source>
        <dbReference type="Proteomes" id="UP000315730"/>
    </source>
</evidence>
<name>A0A4Y4D1K6_KOCVA</name>
<dbReference type="Pfam" id="PF06897">
    <property type="entry name" value="DUF1269"/>
    <property type="match status" value="1"/>
</dbReference>
<reference evidence="2 3" key="1">
    <citation type="submission" date="2019-06" db="EMBL/GenBank/DDBJ databases">
        <title>Whole genome shotgun sequence of Kocuria varians NBRC 15358.</title>
        <authorList>
            <person name="Hosoyama A."/>
            <person name="Uohara A."/>
            <person name="Ohji S."/>
            <person name="Ichikawa N."/>
        </authorList>
    </citation>
    <scope>NUCLEOTIDE SEQUENCE [LARGE SCALE GENOMIC DNA]</scope>
    <source>
        <strain evidence="2 3">NBRC 15358</strain>
    </source>
</reference>
<dbReference type="Proteomes" id="UP000315730">
    <property type="component" value="Unassembled WGS sequence"/>
</dbReference>
<dbReference type="EMBL" id="BJNW01000008">
    <property type="protein sequence ID" value="GEC99068.1"/>
    <property type="molecule type" value="Genomic_DNA"/>
</dbReference>
<proteinExistence type="predicted"/>
<feature type="compositionally biased region" description="Basic and acidic residues" evidence="1">
    <location>
        <begin position="162"/>
        <end position="194"/>
    </location>
</feature>
<evidence type="ECO:0008006" key="4">
    <source>
        <dbReference type="Google" id="ProtNLM"/>
    </source>
</evidence>
<sequence length="194" mass="20496">MSRSPDNAQAYQAIAKLRDSSLINEITSAALVERDANGRLTVPEGDDALIGAGAAGGGLLGMVVGVLGGPIGMLFGLGAGALAGSLFDLDRAEAGDTALAEFGRTVKPGGNALILQTDEPDVAGLDGFVKDLGGTIVRRPLDEVVDELEAQQAAAEAAADAADQKMREQRREERKEKWDERVENLRKKFHRDEK</sequence>
<feature type="compositionally biased region" description="Low complexity" evidence="1">
    <location>
        <begin position="150"/>
        <end position="161"/>
    </location>
</feature>
<dbReference type="STRING" id="1272.GCA_900014985_00520"/>
<accession>A0A4Y4D1K6</accession>
<organism evidence="2 3">
    <name type="scientific">Kocuria varians</name>
    <name type="common">Micrococcus varians</name>
    <dbReference type="NCBI Taxonomy" id="1272"/>
    <lineage>
        <taxon>Bacteria</taxon>
        <taxon>Bacillati</taxon>
        <taxon>Actinomycetota</taxon>
        <taxon>Actinomycetes</taxon>
        <taxon>Micrococcales</taxon>
        <taxon>Micrococcaceae</taxon>
        <taxon>Kocuria</taxon>
    </lineage>
</organism>
<feature type="region of interest" description="Disordered" evidence="1">
    <location>
        <begin position="149"/>
        <end position="194"/>
    </location>
</feature>
<gene>
    <name evidence="2" type="ORF">KVA01_12230</name>
</gene>
<dbReference type="RefSeq" id="WP_197461435.1">
    <property type="nucleotide sequence ID" value="NZ_BJNW01000008.1"/>
</dbReference>
<keyword evidence="3" id="KW-1185">Reference proteome</keyword>
<protein>
    <recommendedName>
        <fullName evidence="4">DUF1269 domain-containing protein</fullName>
    </recommendedName>
</protein>
<dbReference type="AlphaFoldDB" id="A0A4Y4D1K6"/>
<dbReference type="InterPro" id="IPR009200">
    <property type="entry name" value="DUF1269_membrane"/>
</dbReference>